<feature type="domain" description="B30.2/SPRY" evidence="10">
    <location>
        <begin position="356"/>
        <end position="552"/>
    </location>
</feature>
<evidence type="ECO:0000256" key="5">
    <source>
        <dbReference type="ARBA" id="ARBA00022859"/>
    </source>
</evidence>
<feature type="domain" description="RING-type" evidence="8">
    <location>
        <begin position="15"/>
        <end position="55"/>
    </location>
</feature>
<evidence type="ECO:0000256" key="7">
    <source>
        <dbReference type="SAM" id="Coils"/>
    </source>
</evidence>
<dbReference type="SMART" id="SM00589">
    <property type="entry name" value="PRY"/>
    <property type="match status" value="1"/>
</dbReference>
<evidence type="ECO:0000259" key="8">
    <source>
        <dbReference type="PROSITE" id="PS50089"/>
    </source>
</evidence>
<feature type="domain" description="B box-type" evidence="9">
    <location>
        <begin position="148"/>
        <end position="188"/>
    </location>
</feature>
<dbReference type="InterPro" id="IPR001870">
    <property type="entry name" value="B30.2/SPRY"/>
</dbReference>
<keyword evidence="1" id="KW-0399">Innate immunity</keyword>
<keyword evidence="3 6" id="KW-0863">Zinc-finger</keyword>
<dbReference type="Ensembl" id="ENSSFAT00005026858.1">
    <property type="protein sequence ID" value="ENSSFAP00005025836.1"/>
    <property type="gene ID" value="ENSSFAG00005013293.1"/>
</dbReference>
<dbReference type="SMART" id="SM00184">
    <property type="entry name" value="RING"/>
    <property type="match status" value="1"/>
</dbReference>
<dbReference type="Gene3D" id="3.30.40.10">
    <property type="entry name" value="Zinc/RING finger domain, C3HC4 (zinc finger)"/>
    <property type="match status" value="1"/>
</dbReference>
<dbReference type="GO" id="GO:0008270">
    <property type="term" value="F:zinc ion binding"/>
    <property type="evidence" value="ECO:0007669"/>
    <property type="project" value="UniProtKB-KW"/>
</dbReference>
<dbReference type="FunFam" id="2.60.120.920:FF:000004">
    <property type="entry name" value="Butyrophilin subfamily 1 member A1"/>
    <property type="match status" value="1"/>
</dbReference>
<dbReference type="PROSITE" id="PS00518">
    <property type="entry name" value="ZF_RING_1"/>
    <property type="match status" value="1"/>
</dbReference>
<evidence type="ECO:0000256" key="4">
    <source>
        <dbReference type="ARBA" id="ARBA00022833"/>
    </source>
</evidence>
<dbReference type="PANTHER" id="PTHR25465:SF32">
    <property type="entry name" value="BLOODTHIRSTY-RELATED GENE FAMILY, MEMBER 16 ISOFORM X1-RELATED"/>
    <property type="match status" value="1"/>
</dbReference>
<dbReference type="InParanoid" id="A0A672H9M7"/>
<dbReference type="GO" id="GO:0045087">
    <property type="term" value="P:innate immune response"/>
    <property type="evidence" value="ECO:0007669"/>
    <property type="project" value="UniProtKB-KW"/>
</dbReference>
<evidence type="ECO:0000313" key="12">
    <source>
        <dbReference type="Proteomes" id="UP000472267"/>
    </source>
</evidence>
<reference evidence="11" key="3">
    <citation type="submission" date="2025-09" db="UniProtKB">
        <authorList>
            <consortium name="Ensembl"/>
        </authorList>
    </citation>
    <scope>IDENTIFICATION</scope>
</reference>
<keyword evidence="7" id="KW-0175">Coiled coil</keyword>
<dbReference type="Pfam" id="PF13445">
    <property type="entry name" value="zf-RING_UBOX"/>
    <property type="match status" value="1"/>
</dbReference>
<dbReference type="OMA" id="ERFNICT"/>
<sequence length="556" mass="63294">MSAASNLLSEDQFLCSICLEVFTDPVSTPCGHNFCNQCITQHWNTNSICDCPLCKKQFRTRPELNVNTFISEMVSQFRREAELKASSSSEQQAAKPGEVPCDVCTGTKVKALKSCLVCLVSYCQTHLEPHLTVSVLKKHQLMEPVENLEGRMCLKHHKPLELFCQREQTCVCMMCSVLEHRKHKVVPLSEEAKRKKKELRKTEAEMQQMIQERRVKIKEIRECVKRSKAAADREKAEGVEVFTALKECVERGLKQLMERMEEEEEAREKQAEGLIRDLEEEICELIKRSSEVKQLFLSEDHLHLLQDFSSLKAAPPTKDWTEVSVRPSSYEGTVVRAVAQLEETLSKEMKKKLVEAEIKKLFEADLKRKQQFAMDVTLDPDTAHPDLILSDDGKQVSHGDVRKKLPDNPERFNYCVNVLGKQSFSSGKFYFEVQVKGKTEWILGVSNESINRKGEIRLSPDEGLWIIGLENQNKYFSCENHTDVDLSLKCVPEKVGVFVDYEEGLVYFYDVAAAAPIYSFTGYCFTDKLLPFFCPGLHDGGKNSAPLIICPVNQTV</sequence>
<dbReference type="SUPFAM" id="SSF49899">
    <property type="entry name" value="Concanavalin A-like lectins/glucanases"/>
    <property type="match status" value="1"/>
</dbReference>
<dbReference type="InterPro" id="IPR027370">
    <property type="entry name" value="Znf-RING_euk"/>
</dbReference>
<dbReference type="InterPro" id="IPR043136">
    <property type="entry name" value="B30.2/SPRY_sf"/>
</dbReference>
<dbReference type="InterPro" id="IPR000315">
    <property type="entry name" value="Znf_B-box"/>
</dbReference>
<keyword evidence="4" id="KW-0862">Zinc</keyword>
<dbReference type="InterPro" id="IPR013083">
    <property type="entry name" value="Znf_RING/FYVE/PHD"/>
</dbReference>
<dbReference type="Pfam" id="PF13765">
    <property type="entry name" value="PRY"/>
    <property type="match status" value="1"/>
</dbReference>
<keyword evidence="2" id="KW-0479">Metal-binding</keyword>
<dbReference type="Pfam" id="PF00622">
    <property type="entry name" value="SPRY"/>
    <property type="match status" value="1"/>
</dbReference>
<dbReference type="InterPro" id="IPR001841">
    <property type="entry name" value="Znf_RING"/>
</dbReference>
<dbReference type="GO" id="GO:0005737">
    <property type="term" value="C:cytoplasm"/>
    <property type="evidence" value="ECO:0007669"/>
    <property type="project" value="UniProtKB-ARBA"/>
</dbReference>
<dbReference type="SUPFAM" id="SSF57845">
    <property type="entry name" value="B-box zinc-binding domain"/>
    <property type="match status" value="1"/>
</dbReference>
<dbReference type="Pfam" id="PF00643">
    <property type="entry name" value="zf-B_box"/>
    <property type="match status" value="1"/>
</dbReference>
<dbReference type="InterPro" id="IPR051051">
    <property type="entry name" value="E3_ubiq-ligase_TRIM/RNF"/>
</dbReference>
<reference evidence="11" key="2">
    <citation type="submission" date="2025-08" db="UniProtKB">
        <authorList>
            <consortium name="Ensembl"/>
        </authorList>
    </citation>
    <scope>IDENTIFICATION</scope>
</reference>
<name>A0A672H9M7_SALFA</name>
<dbReference type="CDD" id="cd13733">
    <property type="entry name" value="SPRY_PRY_C-I_1"/>
    <property type="match status" value="1"/>
</dbReference>
<dbReference type="FunCoup" id="A0A672H9M7">
    <property type="interactions" value="681"/>
</dbReference>
<dbReference type="InterPro" id="IPR058030">
    <property type="entry name" value="TRIM8/14/16/25/29/45/65_CC"/>
</dbReference>
<evidence type="ECO:0000256" key="1">
    <source>
        <dbReference type="ARBA" id="ARBA00022588"/>
    </source>
</evidence>
<evidence type="ECO:0000256" key="6">
    <source>
        <dbReference type="PROSITE-ProRule" id="PRU00024"/>
    </source>
</evidence>
<dbReference type="InterPro" id="IPR017907">
    <property type="entry name" value="Znf_RING_CS"/>
</dbReference>
<dbReference type="InterPro" id="IPR013320">
    <property type="entry name" value="ConA-like_dom_sf"/>
</dbReference>
<dbReference type="GeneID" id="115399867"/>
<evidence type="ECO:0000313" key="11">
    <source>
        <dbReference type="Ensembl" id="ENSSFAP00005025836.1"/>
    </source>
</evidence>
<feature type="coiled-coil region" evidence="7">
    <location>
        <begin position="189"/>
        <end position="219"/>
    </location>
</feature>
<evidence type="ECO:0000256" key="2">
    <source>
        <dbReference type="ARBA" id="ARBA00022723"/>
    </source>
</evidence>
<gene>
    <name evidence="11" type="primary">LOC115399867</name>
</gene>
<dbReference type="InterPro" id="IPR003879">
    <property type="entry name" value="Butyrophylin_SPRY"/>
</dbReference>
<keyword evidence="12" id="KW-1185">Reference proteome</keyword>
<dbReference type="Gene3D" id="4.10.830.40">
    <property type="match status" value="1"/>
</dbReference>
<dbReference type="InterPro" id="IPR006574">
    <property type="entry name" value="PRY"/>
</dbReference>
<dbReference type="PANTHER" id="PTHR25465">
    <property type="entry name" value="B-BOX DOMAIN CONTAINING"/>
    <property type="match status" value="1"/>
</dbReference>
<protein>
    <submittedName>
        <fullName evidence="11">E3 ubiquitin-protein ligase TRIM39-like</fullName>
    </submittedName>
</protein>
<dbReference type="AlphaFoldDB" id="A0A672H9M7"/>
<dbReference type="PRINTS" id="PR01407">
    <property type="entry name" value="BUTYPHLNCDUF"/>
</dbReference>
<organism evidence="11 12">
    <name type="scientific">Salarias fasciatus</name>
    <name type="common">Jewelled blenny</name>
    <name type="synonym">Blennius fasciatus</name>
    <dbReference type="NCBI Taxonomy" id="181472"/>
    <lineage>
        <taxon>Eukaryota</taxon>
        <taxon>Metazoa</taxon>
        <taxon>Chordata</taxon>
        <taxon>Craniata</taxon>
        <taxon>Vertebrata</taxon>
        <taxon>Euteleostomi</taxon>
        <taxon>Actinopterygii</taxon>
        <taxon>Neopterygii</taxon>
        <taxon>Teleostei</taxon>
        <taxon>Neoteleostei</taxon>
        <taxon>Acanthomorphata</taxon>
        <taxon>Ovalentaria</taxon>
        <taxon>Blenniimorphae</taxon>
        <taxon>Blenniiformes</taxon>
        <taxon>Blennioidei</taxon>
        <taxon>Blenniidae</taxon>
        <taxon>Salariinae</taxon>
        <taxon>Salarias</taxon>
    </lineage>
</organism>
<dbReference type="Gene3D" id="2.60.120.920">
    <property type="match status" value="1"/>
</dbReference>
<evidence type="ECO:0000259" key="10">
    <source>
        <dbReference type="PROSITE" id="PS50188"/>
    </source>
</evidence>
<dbReference type="Proteomes" id="UP000472267">
    <property type="component" value="Chromosome 13"/>
</dbReference>
<dbReference type="SMART" id="SM00336">
    <property type="entry name" value="BBOX"/>
    <property type="match status" value="1"/>
</dbReference>
<dbReference type="OrthoDB" id="6105938at2759"/>
<dbReference type="RefSeq" id="XP_029963377.1">
    <property type="nucleotide sequence ID" value="XM_030107517.1"/>
</dbReference>
<dbReference type="PROSITE" id="PS50188">
    <property type="entry name" value="B302_SPRY"/>
    <property type="match status" value="1"/>
</dbReference>
<dbReference type="SMART" id="SM00449">
    <property type="entry name" value="SPRY"/>
    <property type="match status" value="1"/>
</dbReference>
<dbReference type="SUPFAM" id="SSF57850">
    <property type="entry name" value="RING/U-box"/>
    <property type="match status" value="1"/>
</dbReference>
<dbReference type="CDD" id="cd19769">
    <property type="entry name" value="Bbox2_TRIM16-like"/>
    <property type="match status" value="1"/>
</dbReference>
<dbReference type="Gene3D" id="3.30.160.60">
    <property type="entry name" value="Classic Zinc Finger"/>
    <property type="match status" value="1"/>
</dbReference>
<evidence type="ECO:0000256" key="3">
    <source>
        <dbReference type="ARBA" id="ARBA00022771"/>
    </source>
</evidence>
<accession>A0A672H9M7</accession>
<dbReference type="Pfam" id="PF25600">
    <property type="entry name" value="TRIM_CC"/>
    <property type="match status" value="1"/>
</dbReference>
<dbReference type="InterPro" id="IPR003877">
    <property type="entry name" value="SPRY_dom"/>
</dbReference>
<feature type="coiled-coil region" evidence="7">
    <location>
        <begin position="246"/>
        <end position="281"/>
    </location>
</feature>
<reference evidence="11" key="1">
    <citation type="submission" date="2019-06" db="EMBL/GenBank/DDBJ databases">
        <authorList>
            <consortium name="Wellcome Sanger Institute Data Sharing"/>
        </authorList>
    </citation>
    <scope>NUCLEOTIDE SEQUENCE [LARGE SCALE GENOMIC DNA]</scope>
</reference>
<dbReference type="PROSITE" id="PS50089">
    <property type="entry name" value="ZF_RING_2"/>
    <property type="match status" value="1"/>
</dbReference>
<proteinExistence type="predicted"/>
<evidence type="ECO:0000259" key="9">
    <source>
        <dbReference type="PROSITE" id="PS50119"/>
    </source>
</evidence>
<dbReference type="PROSITE" id="PS50119">
    <property type="entry name" value="ZF_BBOX"/>
    <property type="match status" value="1"/>
</dbReference>
<keyword evidence="5" id="KW-0391">Immunity</keyword>